<proteinExistence type="predicted"/>
<dbReference type="AlphaFoldDB" id="A0A916S423"/>
<feature type="region of interest" description="Disordered" evidence="1">
    <location>
        <begin position="78"/>
        <end position="137"/>
    </location>
</feature>
<dbReference type="Proteomes" id="UP000613512">
    <property type="component" value="Unassembled WGS sequence"/>
</dbReference>
<dbReference type="EMBL" id="BMEY01000014">
    <property type="protein sequence ID" value="GGA82420.1"/>
    <property type="molecule type" value="Genomic_DNA"/>
</dbReference>
<dbReference type="InterPro" id="IPR052928">
    <property type="entry name" value="Desiccation-related_membrane"/>
</dbReference>
<evidence type="ECO:0000256" key="2">
    <source>
        <dbReference type="SAM" id="Phobius"/>
    </source>
</evidence>
<organism evidence="3 4">
    <name type="scientific">Ornithinibacillus halotolerans</name>
    <dbReference type="NCBI Taxonomy" id="1274357"/>
    <lineage>
        <taxon>Bacteria</taxon>
        <taxon>Bacillati</taxon>
        <taxon>Bacillota</taxon>
        <taxon>Bacilli</taxon>
        <taxon>Bacillales</taxon>
        <taxon>Bacillaceae</taxon>
        <taxon>Ornithinibacillus</taxon>
    </lineage>
</organism>
<gene>
    <name evidence="3" type="ORF">GCM10008025_27050</name>
</gene>
<reference evidence="3" key="2">
    <citation type="submission" date="2020-09" db="EMBL/GenBank/DDBJ databases">
        <authorList>
            <person name="Sun Q."/>
            <person name="Zhou Y."/>
        </authorList>
    </citation>
    <scope>NUCLEOTIDE SEQUENCE</scope>
    <source>
        <strain evidence="3">CGMCC 1.12408</strain>
    </source>
</reference>
<name>A0A916S423_9BACI</name>
<keyword evidence="2" id="KW-0472">Membrane</keyword>
<feature type="compositionally biased region" description="Polar residues" evidence="1">
    <location>
        <begin position="119"/>
        <end position="137"/>
    </location>
</feature>
<reference evidence="3" key="1">
    <citation type="journal article" date="2014" name="Int. J. Syst. Evol. Microbiol.">
        <title>Complete genome sequence of Corynebacterium casei LMG S-19264T (=DSM 44701T), isolated from a smear-ripened cheese.</title>
        <authorList>
            <consortium name="US DOE Joint Genome Institute (JGI-PGF)"/>
            <person name="Walter F."/>
            <person name="Albersmeier A."/>
            <person name="Kalinowski J."/>
            <person name="Ruckert C."/>
        </authorList>
    </citation>
    <scope>NUCLEOTIDE SEQUENCE</scope>
    <source>
        <strain evidence="3">CGMCC 1.12408</strain>
    </source>
</reference>
<protein>
    <recommendedName>
        <fullName evidence="5">YtxH domain-containing protein</fullName>
    </recommendedName>
</protein>
<dbReference type="PANTHER" id="PTHR35792:SF1">
    <property type="entry name" value="SLL0268 PROTEIN"/>
    <property type="match status" value="1"/>
</dbReference>
<keyword evidence="4" id="KW-1185">Reference proteome</keyword>
<keyword evidence="2" id="KW-0812">Transmembrane</keyword>
<dbReference type="RefSeq" id="WP_188385201.1">
    <property type="nucleotide sequence ID" value="NZ_BMEY01000014.1"/>
</dbReference>
<sequence length="137" mass="15086">MADNTGRDFLVGTIIGAAVGASLALLFAPKSGRELREDINTGTVQVRERASEWKDIAQSKGLEWKDIAQAKGQEWKEMATEKGSELKQKTQEITSNVQTKIQEMKNKDEQTESVEKSAVETTDSATSEKNVNPEVTN</sequence>
<dbReference type="InterPro" id="IPR024623">
    <property type="entry name" value="YtxH"/>
</dbReference>
<keyword evidence="2" id="KW-1133">Transmembrane helix</keyword>
<accession>A0A916S423</accession>
<feature type="compositionally biased region" description="Basic and acidic residues" evidence="1">
    <location>
        <begin position="78"/>
        <end position="90"/>
    </location>
</feature>
<evidence type="ECO:0000313" key="3">
    <source>
        <dbReference type="EMBL" id="GGA82420.1"/>
    </source>
</evidence>
<feature type="transmembrane region" description="Helical" evidence="2">
    <location>
        <begin position="6"/>
        <end position="28"/>
    </location>
</feature>
<evidence type="ECO:0008006" key="5">
    <source>
        <dbReference type="Google" id="ProtNLM"/>
    </source>
</evidence>
<dbReference type="Pfam" id="PF12732">
    <property type="entry name" value="YtxH"/>
    <property type="match status" value="1"/>
</dbReference>
<dbReference type="Gene3D" id="6.10.140.1430">
    <property type="match status" value="1"/>
</dbReference>
<dbReference type="PANTHER" id="PTHR35792">
    <property type="entry name" value="GENERAL STRESS PROTEIN"/>
    <property type="match status" value="1"/>
</dbReference>
<feature type="compositionally biased region" description="Basic and acidic residues" evidence="1">
    <location>
        <begin position="102"/>
        <end position="118"/>
    </location>
</feature>
<feature type="compositionally biased region" description="Polar residues" evidence="1">
    <location>
        <begin position="91"/>
        <end position="101"/>
    </location>
</feature>
<evidence type="ECO:0000313" key="4">
    <source>
        <dbReference type="Proteomes" id="UP000613512"/>
    </source>
</evidence>
<evidence type="ECO:0000256" key="1">
    <source>
        <dbReference type="SAM" id="MobiDB-lite"/>
    </source>
</evidence>
<comment type="caution">
    <text evidence="3">The sequence shown here is derived from an EMBL/GenBank/DDBJ whole genome shotgun (WGS) entry which is preliminary data.</text>
</comment>